<dbReference type="OrthoDB" id="9788336at2"/>
<sequence>MIVILKRDVKGSGKAGDIVKVNDGYARNMLIPRGWAIEATKGNVHTLEKVKEKQAEEEAARKAAAESTAEKLRDLEVVIRTKAGEGGRLFGSITSRDIAEALKEQHDISVDKKKIQLPQPIKAMGSFEINVKLYPEVAARLNVKVTD</sequence>
<dbReference type="STRING" id="1261640.BHK98_08280"/>
<dbReference type="AlphaFoldDB" id="A0A1Q9JIU7"/>
<dbReference type="InterPro" id="IPR036791">
    <property type="entry name" value="Ribosomal_bL9_C_sf"/>
</dbReference>
<evidence type="ECO:0000313" key="11">
    <source>
        <dbReference type="EMBL" id="OLR56057.1"/>
    </source>
</evidence>
<dbReference type="GO" id="GO:0005840">
    <property type="term" value="C:ribosome"/>
    <property type="evidence" value="ECO:0007669"/>
    <property type="project" value="UniProtKB-KW"/>
</dbReference>
<dbReference type="InterPro" id="IPR036935">
    <property type="entry name" value="Ribosomal_bL9_N_sf"/>
</dbReference>
<keyword evidence="3 7" id="KW-0694">RNA-binding</keyword>
<accession>A0A1Q9JIU7</accession>
<comment type="caution">
    <text evidence="11">The sequence shown here is derived from an EMBL/GenBank/DDBJ whole genome shotgun (WGS) entry which is preliminary data.</text>
</comment>
<evidence type="ECO:0000256" key="4">
    <source>
        <dbReference type="ARBA" id="ARBA00022980"/>
    </source>
</evidence>
<dbReference type="SUPFAM" id="SSF55658">
    <property type="entry name" value="L9 N-domain-like"/>
    <property type="match status" value="1"/>
</dbReference>
<feature type="domain" description="Large ribosomal subunit protein bL9 C-terminal" evidence="10">
    <location>
        <begin position="64"/>
        <end position="146"/>
    </location>
</feature>
<evidence type="ECO:0000256" key="5">
    <source>
        <dbReference type="ARBA" id="ARBA00023274"/>
    </source>
</evidence>
<reference evidence="11 12" key="1">
    <citation type="journal article" date="2016" name="Appl. Environ. Microbiol.">
        <title>Function and Phylogeny of Bacterial Butyryl Coenzyme A:Acetate Transferases and Their Diversity in the Proximal Colon of Swine.</title>
        <authorList>
            <person name="Trachsel J."/>
            <person name="Bayles D.O."/>
            <person name="Looft T."/>
            <person name="Levine U.Y."/>
            <person name="Allen H.K."/>
        </authorList>
    </citation>
    <scope>NUCLEOTIDE SEQUENCE [LARGE SCALE GENOMIC DNA]</scope>
    <source>
        <strain evidence="11 12">68-3-10</strain>
    </source>
</reference>
<dbReference type="InterPro" id="IPR000244">
    <property type="entry name" value="Ribosomal_bL9"/>
</dbReference>
<evidence type="ECO:0000256" key="1">
    <source>
        <dbReference type="ARBA" id="ARBA00010605"/>
    </source>
</evidence>
<dbReference type="Gene3D" id="3.10.430.100">
    <property type="entry name" value="Ribosomal protein L9, C-terminal domain"/>
    <property type="match status" value="1"/>
</dbReference>
<dbReference type="NCBIfam" id="TIGR00158">
    <property type="entry name" value="L9"/>
    <property type="match status" value="1"/>
</dbReference>
<dbReference type="Pfam" id="PF03948">
    <property type="entry name" value="Ribosomal_L9_C"/>
    <property type="match status" value="1"/>
</dbReference>
<dbReference type="Pfam" id="PF01281">
    <property type="entry name" value="Ribosomal_L9_N"/>
    <property type="match status" value="1"/>
</dbReference>
<organism evidence="11 12">
    <name type="scientific">Hornefia porci</name>
    <dbReference type="NCBI Taxonomy" id="2652292"/>
    <lineage>
        <taxon>Bacteria</taxon>
        <taxon>Bacillati</taxon>
        <taxon>Bacillota</taxon>
        <taxon>Clostridia</taxon>
        <taxon>Peptostreptococcales</taxon>
        <taxon>Anaerovoracaceae</taxon>
        <taxon>Hornefia</taxon>
    </lineage>
</organism>
<dbReference type="SUPFAM" id="SSF55653">
    <property type="entry name" value="Ribosomal protein L9 C-domain"/>
    <property type="match status" value="1"/>
</dbReference>
<dbReference type="GO" id="GO:0003735">
    <property type="term" value="F:structural constituent of ribosome"/>
    <property type="evidence" value="ECO:0007669"/>
    <property type="project" value="InterPro"/>
</dbReference>
<comment type="function">
    <text evidence="7">Binds to the 23S rRNA.</text>
</comment>
<dbReference type="HAMAP" id="MF_00503">
    <property type="entry name" value="Ribosomal_bL9"/>
    <property type="match status" value="1"/>
</dbReference>
<dbReference type="InterPro" id="IPR020070">
    <property type="entry name" value="Ribosomal_bL9_N"/>
</dbReference>
<keyword evidence="12" id="KW-1185">Reference proteome</keyword>
<comment type="similarity">
    <text evidence="1 7">Belongs to the bacterial ribosomal protein bL9 family.</text>
</comment>
<evidence type="ECO:0000259" key="9">
    <source>
        <dbReference type="Pfam" id="PF01281"/>
    </source>
</evidence>
<dbReference type="Proteomes" id="UP000187404">
    <property type="component" value="Unassembled WGS sequence"/>
</dbReference>
<keyword evidence="4 7" id="KW-0689">Ribosomal protein</keyword>
<dbReference type="EMBL" id="MJIE01000001">
    <property type="protein sequence ID" value="OLR56057.1"/>
    <property type="molecule type" value="Genomic_DNA"/>
</dbReference>
<feature type="coiled-coil region" evidence="8">
    <location>
        <begin position="47"/>
        <end position="75"/>
    </location>
</feature>
<dbReference type="Gene3D" id="3.40.5.10">
    <property type="entry name" value="Ribosomal protein L9, N-terminal domain"/>
    <property type="match status" value="1"/>
</dbReference>
<dbReference type="InterPro" id="IPR009027">
    <property type="entry name" value="Ribosomal_bL9/RNase_H1_N"/>
</dbReference>
<dbReference type="GO" id="GO:0006412">
    <property type="term" value="P:translation"/>
    <property type="evidence" value="ECO:0007669"/>
    <property type="project" value="UniProtKB-UniRule"/>
</dbReference>
<evidence type="ECO:0000256" key="2">
    <source>
        <dbReference type="ARBA" id="ARBA00022730"/>
    </source>
</evidence>
<dbReference type="InterPro" id="IPR020069">
    <property type="entry name" value="Ribosomal_bL9_C"/>
</dbReference>
<dbReference type="GO" id="GO:1990904">
    <property type="term" value="C:ribonucleoprotein complex"/>
    <property type="evidence" value="ECO:0007669"/>
    <property type="project" value="UniProtKB-KW"/>
</dbReference>
<name>A0A1Q9JIU7_9FIRM</name>
<gene>
    <name evidence="7" type="primary">rplI</name>
    <name evidence="11" type="ORF">BHK98_08280</name>
</gene>
<evidence type="ECO:0000313" key="12">
    <source>
        <dbReference type="Proteomes" id="UP000187404"/>
    </source>
</evidence>
<evidence type="ECO:0000259" key="10">
    <source>
        <dbReference type="Pfam" id="PF03948"/>
    </source>
</evidence>
<evidence type="ECO:0000256" key="6">
    <source>
        <dbReference type="ARBA" id="ARBA00035292"/>
    </source>
</evidence>
<proteinExistence type="inferred from homology"/>
<keyword evidence="5 7" id="KW-0687">Ribonucleoprotein</keyword>
<dbReference type="RefSeq" id="WP_075713301.1">
    <property type="nucleotide sequence ID" value="NZ_MJIE01000001.1"/>
</dbReference>
<dbReference type="GO" id="GO:0019843">
    <property type="term" value="F:rRNA binding"/>
    <property type="evidence" value="ECO:0007669"/>
    <property type="project" value="UniProtKB-UniRule"/>
</dbReference>
<evidence type="ECO:0000256" key="3">
    <source>
        <dbReference type="ARBA" id="ARBA00022884"/>
    </source>
</evidence>
<dbReference type="InterPro" id="IPR020594">
    <property type="entry name" value="Ribosomal_bL9_bac/chp"/>
</dbReference>
<keyword evidence="8" id="KW-0175">Coiled coil</keyword>
<evidence type="ECO:0000256" key="8">
    <source>
        <dbReference type="SAM" id="Coils"/>
    </source>
</evidence>
<keyword evidence="2 7" id="KW-0699">rRNA-binding</keyword>
<dbReference type="PANTHER" id="PTHR21368">
    <property type="entry name" value="50S RIBOSOMAL PROTEIN L9"/>
    <property type="match status" value="1"/>
</dbReference>
<evidence type="ECO:0000256" key="7">
    <source>
        <dbReference type="HAMAP-Rule" id="MF_00503"/>
    </source>
</evidence>
<feature type="domain" description="Ribosomal protein L9" evidence="9">
    <location>
        <begin position="1"/>
        <end position="45"/>
    </location>
</feature>
<protein>
    <recommendedName>
        <fullName evidence="6 7">Large ribosomal subunit protein bL9</fullName>
    </recommendedName>
</protein>